<proteinExistence type="inferred from homology"/>
<comment type="subunit">
    <text evidence="4">Forms a conjugate with ATG5.</text>
</comment>
<evidence type="ECO:0000256" key="1">
    <source>
        <dbReference type="ARBA" id="ARBA00022499"/>
    </source>
</evidence>
<dbReference type="GO" id="GO:0000421">
    <property type="term" value="C:autophagosome membrane"/>
    <property type="evidence" value="ECO:0007669"/>
    <property type="project" value="TreeGrafter"/>
</dbReference>
<dbReference type="AlphaFoldDB" id="A0A9D4EFV5"/>
<accession>A0A9D4EFV5</accession>
<organism evidence="5 6">
    <name type="scientific">Dreissena polymorpha</name>
    <name type="common">Zebra mussel</name>
    <name type="synonym">Mytilus polymorpha</name>
    <dbReference type="NCBI Taxonomy" id="45954"/>
    <lineage>
        <taxon>Eukaryota</taxon>
        <taxon>Metazoa</taxon>
        <taxon>Spiralia</taxon>
        <taxon>Lophotrochozoa</taxon>
        <taxon>Mollusca</taxon>
        <taxon>Bivalvia</taxon>
        <taxon>Autobranchia</taxon>
        <taxon>Heteroconchia</taxon>
        <taxon>Euheterodonta</taxon>
        <taxon>Imparidentia</taxon>
        <taxon>Neoheterodontei</taxon>
        <taxon>Myida</taxon>
        <taxon>Dreissenoidea</taxon>
        <taxon>Dreissenidae</taxon>
        <taxon>Dreissena</taxon>
    </lineage>
</organism>
<gene>
    <name evidence="5" type="ORF">DPMN_180206</name>
</gene>
<comment type="similarity">
    <text evidence="4">Belongs to the ATG12 family.</text>
</comment>
<keyword evidence="1 4" id="KW-1017">Isopeptide bond</keyword>
<dbReference type="InterPro" id="IPR007242">
    <property type="entry name" value="Atg12"/>
</dbReference>
<evidence type="ECO:0000313" key="6">
    <source>
        <dbReference type="Proteomes" id="UP000828390"/>
    </source>
</evidence>
<dbReference type="Proteomes" id="UP000828390">
    <property type="component" value="Unassembled WGS sequence"/>
</dbReference>
<dbReference type="GO" id="GO:0034727">
    <property type="term" value="P:piecemeal microautophagy of the nucleus"/>
    <property type="evidence" value="ECO:0007669"/>
    <property type="project" value="TreeGrafter"/>
</dbReference>
<sequence length="91" mass="10173">MYFISVNVLLKAAGDAPILKKKKYTLERNKRIAYISTFLSKLIKLESGESIFLYVNQSFAPALDSEVGSVFDCFGSDGKLVLHYCKSQAWG</sequence>
<dbReference type="CDD" id="cd01612">
    <property type="entry name" value="Ubl_ATG12"/>
    <property type="match status" value="1"/>
</dbReference>
<keyword evidence="6" id="KW-1185">Reference proteome</keyword>
<dbReference type="GO" id="GO:0061723">
    <property type="term" value="P:glycophagy"/>
    <property type="evidence" value="ECO:0007669"/>
    <property type="project" value="TreeGrafter"/>
</dbReference>
<evidence type="ECO:0000256" key="3">
    <source>
        <dbReference type="ARBA" id="ARBA00023006"/>
    </source>
</evidence>
<comment type="caution">
    <text evidence="5">The sequence shown here is derived from an EMBL/GenBank/DDBJ whole genome shotgun (WGS) entry which is preliminary data.</text>
</comment>
<keyword evidence="2 4" id="KW-0833">Ubl conjugation pathway</keyword>
<keyword evidence="3 4" id="KW-0072">Autophagy</keyword>
<evidence type="ECO:0000313" key="5">
    <source>
        <dbReference type="EMBL" id="KAH3778735.1"/>
    </source>
</evidence>
<dbReference type="FunFam" id="3.10.20.90:FF:000150">
    <property type="entry name" value="Ubiquitin-like protein ATG12"/>
    <property type="match status" value="1"/>
</dbReference>
<evidence type="ECO:0000256" key="2">
    <source>
        <dbReference type="ARBA" id="ARBA00022786"/>
    </source>
</evidence>
<dbReference type="SUPFAM" id="SSF54236">
    <property type="entry name" value="Ubiquitin-like"/>
    <property type="match status" value="1"/>
</dbReference>
<reference evidence="5" key="2">
    <citation type="submission" date="2020-11" db="EMBL/GenBank/DDBJ databases">
        <authorList>
            <person name="McCartney M.A."/>
            <person name="Auch B."/>
            <person name="Kono T."/>
            <person name="Mallez S."/>
            <person name="Becker A."/>
            <person name="Gohl D.M."/>
            <person name="Silverstein K.A.T."/>
            <person name="Koren S."/>
            <person name="Bechman K.B."/>
            <person name="Herman A."/>
            <person name="Abrahante J.E."/>
            <person name="Garbe J."/>
        </authorList>
    </citation>
    <scope>NUCLEOTIDE SEQUENCE</scope>
    <source>
        <strain evidence="5">Duluth1</strain>
        <tissue evidence="5">Whole animal</tissue>
    </source>
</reference>
<dbReference type="Gene3D" id="3.10.20.90">
    <property type="entry name" value="Phosphatidylinositol 3-kinase Catalytic Subunit, Chain A, domain 1"/>
    <property type="match status" value="1"/>
</dbReference>
<dbReference type="PANTHER" id="PTHR13385:SF0">
    <property type="entry name" value="UBIQUITIN-LIKE PROTEIN ATG12"/>
    <property type="match status" value="1"/>
</dbReference>
<dbReference type="Pfam" id="PF04110">
    <property type="entry name" value="APG12"/>
    <property type="match status" value="1"/>
</dbReference>
<comment type="function">
    <text evidence="4">Ubiquitin-like protein involved in autophagic vesicle formation.</text>
</comment>
<dbReference type="InterPro" id="IPR029071">
    <property type="entry name" value="Ubiquitin-like_domsf"/>
</dbReference>
<dbReference type="GO" id="GO:0034045">
    <property type="term" value="C:phagophore assembly site membrane"/>
    <property type="evidence" value="ECO:0007669"/>
    <property type="project" value="TreeGrafter"/>
</dbReference>
<name>A0A9D4EFV5_DREPO</name>
<dbReference type="GO" id="GO:0019776">
    <property type="term" value="F:Atg8-family ligase activity"/>
    <property type="evidence" value="ECO:0007669"/>
    <property type="project" value="TreeGrafter"/>
</dbReference>
<reference evidence="5" key="1">
    <citation type="journal article" date="2019" name="bioRxiv">
        <title>The Genome of the Zebra Mussel, Dreissena polymorpha: A Resource for Invasive Species Research.</title>
        <authorList>
            <person name="McCartney M.A."/>
            <person name="Auch B."/>
            <person name="Kono T."/>
            <person name="Mallez S."/>
            <person name="Zhang Y."/>
            <person name="Obille A."/>
            <person name="Becker A."/>
            <person name="Abrahante J.E."/>
            <person name="Garbe J."/>
            <person name="Badalamenti J.P."/>
            <person name="Herman A."/>
            <person name="Mangelson H."/>
            <person name="Liachko I."/>
            <person name="Sullivan S."/>
            <person name="Sone E.D."/>
            <person name="Koren S."/>
            <person name="Silverstein K.A.T."/>
            <person name="Beckman K.B."/>
            <person name="Gohl D.M."/>
        </authorList>
    </citation>
    <scope>NUCLEOTIDE SEQUENCE</scope>
    <source>
        <strain evidence="5">Duluth1</strain>
        <tissue evidence="5">Whole animal</tissue>
    </source>
</reference>
<evidence type="ECO:0000256" key="4">
    <source>
        <dbReference type="RuleBase" id="RU361201"/>
    </source>
</evidence>
<dbReference type="GO" id="GO:0000422">
    <property type="term" value="P:autophagy of mitochondrion"/>
    <property type="evidence" value="ECO:0007669"/>
    <property type="project" value="TreeGrafter"/>
</dbReference>
<dbReference type="PANTHER" id="PTHR13385">
    <property type="entry name" value="AUTOPHAGY PROTEIN 12"/>
    <property type="match status" value="1"/>
</dbReference>
<dbReference type="GO" id="GO:0034274">
    <property type="term" value="C:Atg12-Atg5-Atg16 complex"/>
    <property type="evidence" value="ECO:0007669"/>
    <property type="project" value="TreeGrafter"/>
</dbReference>
<dbReference type="EMBL" id="JAIWYP010000009">
    <property type="protein sequence ID" value="KAH3778735.1"/>
    <property type="molecule type" value="Genomic_DNA"/>
</dbReference>
<dbReference type="GO" id="GO:0097352">
    <property type="term" value="P:autophagosome maturation"/>
    <property type="evidence" value="ECO:0007669"/>
    <property type="project" value="TreeGrafter"/>
</dbReference>
<dbReference type="GO" id="GO:0000045">
    <property type="term" value="P:autophagosome assembly"/>
    <property type="evidence" value="ECO:0007669"/>
    <property type="project" value="InterPro"/>
</dbReference>
<protein>
    <recommendedName>
        <fullName evidence="4">Ubiquitin-like protein ATG12</fullName>
    </recommendedName>
</protein>